<feature type="compositionally biased region" description="Basic residues" evidence="1">
    <location>
        <begin position="115"/>
        <end position="134"/>
    </location>
</feature>
<accession>A0A6G1DAG6</accession>
<protein>
    <submittedName>
        <fullName evidence="2">Uncharacterized protein</fullName>
    </submittedName>
</protein>
<evidence type="ECO:0000313" key="3">
    <source>
        <dbReference type="Proteomes" id="UP000479710"/>
    </source>
</evidence>
<keyword evidence="3" id="KW-1185">Reference proteome</keyword>
<gene>
    <name evidence="2" type="ORF">E2562_000081</name>
</gene>
<proteinExistence type="predicted"/>
<sequence>MPPPAQEPWAILAAIPNVVGYKEAKRIFRPGTDISVARNEVPWASVLTVPPHISLPACLRRYPYVAAADRPGPAPPPRHASCRLRLRHDILPHLRCAHRRGSLPSRVRSNAPHGLLRRRQRRPHHEGRRRLYGR</sequence>
<dbReference type="AlphaFoldDB" id="A0A6G1DAG6"/>
<dbReference type="OrthoDB" id="690115at2759"/>
<dbReference type="Proteomes" id="UP000479710">
    <property type="component" value="Unassembled WGS sequence"/>
</dbReference>
<name>A0A6G1DAG6_9ORYZ</name>
<comment type="caution">
    <text evidence="2">The sequence shown here is derived from an EMBL/GenBank/DDBJ whole genome shotgun (WGS) entry which is preliminary data.</text>
</comment>
<dbReference type="EMBL" id="SPHZ02000006">
    <property type="protein sequence ID" value="KAF0909755.1"/>
    <property type="molecule type" value="Genomic_DNA"/>
</dbReference>
<reference evidence="2 3" key="1">
    <citation type="submission" date="2019-11" db="EMBL/GenBank/DDBJ databases">
        <title>Whole genome sequence of Oryza granulata.</title>
        <authorList>
            <person name="Li W."/>
        </authorList>
    </citation>
    <scope>NUCLEOTIDE SEQUENCE [LARGE SCALE GENOMIC DNA]</scope>
    <source>
        <strain evidence="3">cv. Menghai</strain>
        <tissue evidence="2">Leaf</tissue>
    </source>
</reference>
<feature type="region of interest" description="Disordered" evidence="1">
    <location>
        <begin position="104"/>
        <end position="134"/>
    </location>
</feature>
<evidence type="ECO:0000256" key="1">
    <source>
        <dbReference type="SAM" id="MobiDB-lite"/>
    </source>
</evidence>
<organism evidence="2 3">
    <name type="scientific">Oryza meyeriana var. granulata</name>
    <dbReference type="NCBI Taxonomy" id="110450"/>
    <lineage>
        <taxon>Eukaryota</taxon>
        <taxon>Viridiplantae</taxon>
        <taxon>Streptophyta</taxon>
        <taxon>Embryophyta</taxon>
        <taxon>Tracheophyta</taxon>
        <taxon>Spermatophyta</taxon>
        <taxon>Magnoliopsida</taxon>
        <taxon>Liliopsida</taxon>
        <taxon>Poales</taxon>
        <taxon>Poaceae</taxon>
        <taxon>BOP clade</taxon>
        <taxon>Oryzoideae</taxon>
        <taxon>Oryzeae</taxon>
        <taxon>Oryzinae</taxon>
        <taxon>Oryza</taxon>
        <taxon>Oryza meyeriana</taxon>
    </lineage>
</organism>
<evidence type="ECO:0000313" key="2">
    <source>
        <dbReference type="EMBL" id="KAF0909755.1"/>
    </source>
</evidence>